<dbReference type="Proteomes" id="UP000030745">
    <property type="component" value="Unassembled WGS sequence"/>
</dbReference>
<reference evidence="2 3" key="1">
    <citation type="journal article" date="2013" name="PLoS Genet.">
        <title>Distinctive expansion of potential virulence genes in the genome of the oomycete fish pathogen Saprolegnia parasitica.</title>
        <authorList>
            <person name="Jiang R.H."/>
            <person name="de Bruijn I."/>
            <person name="Haas B.J."/>
            <person name="Belmonte R."/>
            <person name="Lobach L."/>
            <person name="Christie J."/>
            <person name="van den Ackerveken G."/>
            <person name="Bottin A."/>
            <person name="Bulone V."/>
            <person name="Diaz-Moreno S.M."/>
            <person name="Dumas B."/>
            <person name="Fan L."/>
            <person name="Gaulin E."/>
            <person name="Govers F."/>
            <person name="Grenville-Briggs L.J."/>
            <person name="Horner N.R."/>
            <person name="Levin J.Z."/>
            <person name="Mammella M."/>
            <person name="Meijer H.J."/>
            <person name="Morris P."/>
            <person name="Nusbaum C."/>
            <person name="Oome S."/>
            <person name="Phillips A.J."/>
            <person name="van Rooyen D."/>
            <person name="Rzeszutek E."/>
            <person name="Saraiva M."/>
            <person name="Secombes C.J."/>
            <person name="Seidl M.F."/>
            <person name="Snel B."/>
            <person name="Stassen J.H."/>
            <person name="Sykes S."/>
            <person name="Tripathy S."/>
            <person name="van den Berg H."/>
            <person name="Vega-Arreguin J.C."/>
            <person name="Wawra S."/>
            <person name="Young S.K."/>
            <person name="Zeng Q."/>
            <person name="Dieguez-Uribeondo J."/>
            <person name="Russ C."/>
            <person name="Tyler B.M."/>
            <person name="van West P."/>
        </authorList>
    </citation>
    <scope>NUCLEOTIDE SEQUENCE [LARGE SCALE GENOMIC DNA]</scope>
    <source>
        <strain evidence="2 3">CBS 223.65</strain>
    </source>
</reference>
<keyword evidence="3" id="KW-1185">Reference proteome</keyword>
<dbReference type="KEGG" id="spar:SPRG_11595"/>
<gene>
    <name evidence="2" type="ORF">SPRG_11595</name>
</gene>
<protein>
    <submittedName>
        <fullName evidence="2">Uncharacterized protein</fullName>
    </submittedName>
</protein>
<dbReference type="EMBL" id="KK583262">
    <property type="protein sequence ID" value="KDO22836.1"/>
    <property type="molecule type" value="Genomic_DNA"/>
</dbReference>
<organism evidence="2 3">
    <name type="scientific">Saprolegnia parasitica (strain CBS 223.65)</name>
    <dbReference type="NCBI Taxonomy" id="695850"/>
    <lineage>
        <taxon>Eukaryota</taxon>
        <taxon>Sar</taxon>
        <taxon>Stramenopiles</taxon>
        <taxon>Oomycota</taxon>
        <taxon>Saprolegniomycetes</taxon>
        <taxon>Saprolegniales</taxon>
        <taxon>Saprolegniaceae</taxon>
        <taxon>Saprolegnia</taxon>
    </lineage>
</organism>
<evidence type="ECO:0000256" key="1">
    <source>
        <dbReference type="SAM" id="MobiDB-lite"/>
    </source>
</evidence>
<feature type="compositionally biased region" description="Low complexity" evidence="1">
    <location>
        <begin position="1"/>
        <end position="16"/>
    </location>
</feature>
<proteinExistence type="predicted"/>
<sequence length="135" mass="13952">MYTRCSSRSGSSAISSDVAWDSSGSTSPTVALRDALLFVSDAAARSIASPEQSTEFKLSTTPYELEVVLVFGASKAGCKIAATTDIALTAASLSCLSTDTSARLTSSAYLAVFGRPASLDASATIYPIALPRWLA</sequence>
<evidence type="ECO:0000313" key="3">
    <source>
        <dbReference type="Proteomes" id="UP000030745"/>
    </source>
</evidence>
<evidence type="ECO:0000313" key="2">
    <source>
        <dbReference type="EMBL" id="KDO22836.1"/>
    </source>
</evidence>
<feature type="region of interest" description="Disordered" evidence="1">
    <location>
        <begin position="1"/>
        <end position="24"/>
    </location>
</feature>
<dbReference type="RefSeq" id="XP_012206507.1">
    <property type="nucleotide sequence ID" value="XM_012351117.1"/>
</dbReference>
<name>A0A067C8H2_SAPPC</name>
<dbReference type="GeneID" id="24133621"/>
<dbReference type="VEuPathDB" id="FungiDB:SPRG_11595"/>
<accession>A0A067C8H2</accession>
<dbReference type="AlphaFoldDB" id="A0A067C8H2"/>